<dbReference type="SUPFAM" id="SSF52768">
    <property type="entry name" value="Arginase/deacetylase"/>
    <property type="match status" value="1"/>
</dbReference>
<comment type="similarity">
    <text evidence="5">Belongs to the arginase family.</text>
</comment>
<sequence>MQKPEFLITDDLSRYVKLRPHETKVGQAMNGLPSGSYSEALDKAWELGQRVALVGVPESIGVKGNLGRPGAEGGWQAFLGSFANLQHTGLLSTHELLLVGSVDCSDLMSQAEPLDANNEHDLQTIRQLVERVDARVREVVEPLFVRGFEVVLVGGGHNNAYPLLKSLSTAKQQPCGAINLDPHADFRAREGRHSGNGFSYAYVDGALSHYHVVGLHQAKNSASSLRQMADAGMRYHAIHSIIGRPFAEVMDEVAAKSVSWQRPLGIEVDVDCLTGVPASAVNYSGLSLAQGFSFVKRLAELEDAAYLHLAEAAPSLCPTGFDEGQKQTGQVLTELVIAYMLGRERRRRTNA</sequence>
<evidence type="ECO:0000313" key="6">
    <source>
        <dbReference type="EMBL" id="HAR56263.1"/>
    </source>
</evidence>
<keyword evidence="1" id="KW-0479">Metal-binding</keyword>
<gene>
    <name evidence="6" type="ORF">DCR58_05680</name>
</gene>
<dbReference type="Pfam" id="PF00491">
    <property type="entry name" value="Arginase"/>
    <property type="match status" value="1"/>
</dbReference>
<accession>A0A348WP01</accession>
<reference evidence="6 7" key="1">
    <citation type="journal article" date="2018" name="Nat. Biotechnol.">
        <title>A standardized bacterial taxonomy based on genome phylogeny substantially revises the tree of life.</title>
        <authorList>
            <person name="Parks D.H."/>
            <person name="Chuvochina M."/>
            <person name="Waite D.W."/>
            <person name="Rinke C."/>
            <person name="Skarshewski A."/>
            <person name="Chaumeil P.A."/>
            <person name="Hugenholtz P."/>
        </authorList>
    </citation>
    <scope>NUCLEOTIDE SEQUENCE [LARGE SCALE GENOMIC DNA]</scope>
    <source>
        <strain evidence="6">UBA9360</strain>
    </source>
</reference>
<dbReference type="GO" id="GO:0046872">
    <property type="term" value="F:metal ion binding"/>
    <property type="evidence" value="ECO:0007669"/>
    <property type="project" value="UniProtKB-KW"/>
</dbReference>
<dbReference type="InterPro" id="IPR023696">
    <property type="entry name" value="Ureohydrolase_dom_sf"/>
</dbReference>
<evidence type="ECO:0000256" key="4">
    <source>
        <dbReference type="ARBA" id="ARBA00023211"/>
    </source>
</evidence>
<dbReference type="CDD" id="cd09988">
    <property type="entry name" value="Formimidoylglutamase"/>
    <property type="match status" value="1"/>
</dbReference>
<dbReference type="GO" id="GO:0008783">
    <property type="term" value="F:agmatinase activity"/>
    <property type="evidence" value="ECO:0007669"/>
    <property type="project" value="TreeGrafter"/>
</dbReference>
<proteinExistence type="inferred from homology"/>
<evidence type="ECO:0000256" key="2">
    <source>
        <dbReference type="ARBA" id="ARBA00022801"/>
    </source>
</evidence>
<dbReference type="PROSITE" id="PS51409">
    <property type="entry name" value="ARGINASE_2"/>
    <property type="match status" value="1"/>
</dbReference>
<dbReference type="PANTHER" id="PTHR11358:SF35">
    <property type="entry name" value="FORMIMIDOYLGLUTAMASE"/>
    <property type="match status" value="1"/>
</dbReference>
<evidence type="ECO:0000256" key="3">
    <source>
        <dbReference type="ARBA" id="ARBA00022808"/>
    </source>
</evidence>
<name>A0A348WP01_9GAMM</name>
<keyword evidence="3" id="KW-0369">Histidine metabolism</keyword>
<protein>
    <submittedName>
        <fullName evidence="6">Arginase</fullName>
    </submittedName>
</protein>
<dbReference type="InterPro" id="IPR006035">
    <property type="entry name" value="Ureohydrolase"/>
</dbReference>
<evidence type="ECO:0000313" key="7">
    <source>
        <dbReference type="Proteomes" id="UP000262878"/>
    </source>
</evidence>
<evidence type="ECO:0000256" key="5">
    <source>
        <dbReference type="PROSITE-ProRule" id="PRU00742"/>
    </source>
</evidence>
<keyword evidence="4" id="KW-0464">Manganese</keyword>
<evidence type="ECO:0000256" key="1">
    <source>
        <dbReference type="ARBA" id="ARBA00022723"/>
    </source>
</evidence>
<dbReference type="Gene3D" id="3.40.800.10">
    <property type="entry name" value="Ureohydrolase domain"/>
    <property type="match status" value="1"/>
</dbReference>
<dbReference type="PANTHER" id="PTHR11358">
    <property type="entry name" value="ARGINASE/AGMATINASE"/>
    <property type="match status" value="1"/>
</dbReference>
<comment type="caution">
    <text evidence="6">The sequence shown here is derived from an EMBL/GenBank/DDBJ whole genome shotgun (WGS) entry which is preliminary data.</text>
</comment>
<dbReference type="Proteomes" id="UP000262878">
    <property type="component" value="Unassembled WGS sequence"/>
</dbReference>
<dbReference type="AlphaFoldDB" id="A0A348WP01"/>
<dbReference type="EMBL" id="DMUP01000130">
    <property type="protein sequence ID" value="HAR56263.1"/>
    <property type="molecule type" value="Genomic_DNA"/>
</dbReference>
<dbReference type="STRING" id="314276.OS145_09073"/>
<organism evidence="6 7">
    <name type="scientific">Idiomarina baltica</name>
    <dbReference type="NCBI Taxonomy" id="190892"/>
    <lineage>
        <taxon>Bacteria</taxon>
        <taxon>Pseudomonadati</taxon>
        <taxon>Pseudomonadota</taxon>
        <taxon>Gammaproteobacteria</taxon>
        <taxon>Alteromonadales</taxon>
        <taxon>Idiomarinaceae</taxon>
        <taxon>Idiomarina</taxon>
    </lineage>
</organism>
<dbReference type="GO" id="GO:0033389">
    <property type="term" value="P:putrescine biosynthetic process from arginine, via agmatine"/>
    <property type="evidence" value="ECO:0007669"/>
    <property type="project" value="TreeGrafter"/>
</dbReference>
<dbReference type="GO" id="GO:0006547">
    <property type="term" value="P:L-histidine metabolic process"/>
    <property type="evidence" value="ECO:0007669"/>
    <property type="project" value="UniProtKB-KW"/>
</dbReference>
<keyword evidence="2" id="KW-0378">Hydrolase</keyword>
<dbReference type="RefSeq" id="WP_006954584.1">
    <property type="nucleotide sequence ID" value="NZ_DAIRLQ010000015.1"/>
</dbReference>